<dbReference type="EMBL" id="BAABHB010000001">
    <property type="protein sequence ID" value="GAA4395926.1"/>
    <property type="molecule type" value="Genomic_DNA"/>
</dbReference>
<dbReference type="Gene3D" id="3.50.30.30">
    <property type="match status" value="1"/>
</dbReference>
<dbReference type="PANTHER" id="PTHR12147:SF26">
    <property type="entry name" value="PEPTIDASE M28 DOMAIN-CONTAINING PROTEIN"/>
    <property type="match status" value="1"/>
</dbReference>
<proteinExistence type="predicted"/>
<protein>
    <submittedName>
        <fullName evidence="2">M28 family metallopeptidase</fullName>
    </submittedName>
</protein>
<feature type="domain" description="Peptidase M28" evidence="1">
    <location>
        <begin position="267"/>
        <end position="477"/>
    </location>
</feature>
<dbReference type="Pfam" id="PF04389">
    <property type="entry name" value="Peptidase_M28"/>
    <property type="match status" value="1"/>
</dbReference>
<evidence type="ECO:0000313" key="3">
    <source>
        <dbReference type="Proteomes" id="UP001500936"/>
    </source>
</evidence>
<dbReference type="InterPro" id="IPR046450">
    <property type="entry name" value="PA_dom_sf"/>
</dbReference>
<dbReference type="SUPFAM" id="SSF52025">
    <property type="entry name" value="PA domain"/>
    <property type="match status" value="1"/>
</dbReference>
<organism evidence="2 3">
    <name type="scientific">Nibrella viscosa</name>
    <dbReference type="NCBI Taxonomy" id="1084524"/>
    <lineage>
        <taxon>Bacteria</taxon>
        <taxon>Pseudomonadati</taxon>
        <taxon>Bacteroidota</taxon>
        <taxon>Cytophagia</taxon>
        <taxon>Cytophagales</taxon>
        <taxon>Spirosomataceae</taxon>
        <taxon>Nibrella</taxon>
    </lineage>
</organism>
<sequence length="509" mass="56473">MQKQTLLLLLLTGTLTGYAQKPAHLPEFSIPANEPETHIRFLAADELMGRRTGEPGNLVAARYITEQFRLLGLKMPESQASYLQPVPMKKILPPAQGLITSGSTSLRINEDFVLVSGKATTLTNAPVVFLPYGWTDQTGYDEYKGVDVRGKVIVCRIGTPTAKDRQDRQMASEAKVQLAAEKGALALLEVYDLPNPVPFERVVNQYGKERILLQNRMPILAGNFVGVAHSSIPHLWVKKSDFFSPTTLKTMSLTLSERSETPFVSYNVAGVIEGSDPRLKNEYVILSAHFDHIGLKQYARVQTNSTDSICNGAHDNAMGISALLYAARSYAAQPPKRSVLFLAFTGEELGLLGSAYYVNHPLVPLKQSVYNLNCDVFGYNDTNSISILGQVRTDCDPEINTAAQALGLKRLDDKEPEQDYFNRSDNAPFAIAGIPAQNYAAGITKTDEEVLRYYHTVEDDPGSLDYPYVHKFCKAFAYTGRLIANRPGKPRWSTITKYDTAYKRLYNVN</sequence>
<dbReference type="InterPro" id="IPR045175">
    <property type="entry name" value="M28_fam"/>
</dbReference>
<dbReference type="Proteomes" id="UP001500936">
    <property type="component" value="Unassembled WGS sequence"/>
</dbReference>
<evidence type="ECO:0000259" key="1">
    <source>
        <dbReference type="Pfam" id="PF04389"/>
    </source>
</evidence>
<dbReference type="RefSeq" id="WP_345263317.1">
    <property type="nucleotide sequence ID" value="NZ_BAABHB010000001.1"/>
</dbReference>
<keyword evidence="3" id="KW-1185">Reference proteome</keyword>
<gene>
    <name evidence="2" type="ORF">GCM10023187_03440</name>
</gene>
<name>A0ABP8JTR0_9BACT</name>
<dbReference type="Gene3D" id="3.40.630.10">
    <property type="entry name" value="Zn peptidases"/>
    <property type="match status" value="1"/>
</dbReference>
<dbReference type="PANTHER" id="PTHR12147">
    <property type="entry name" value="METALLOPEPTIDASE M28 FAMILY MEMBER"/>
    <property type="match status" value="1"/>
</dbReference>
<dbReference type="InterPro" id="IPR007484">
    <property type="entry name" value="Peptidase_M28"/>
</dbReference>
<dbReference type="SUPFAM" id="SSF53187">
    <property type="entry name" value="Zn-dependent exopeptidases"/>
    <property type="match status" value="1"/>
</dbReference>
<accession>A0ABP8JTR0</accession>
<comment type="caution">
    <text evidence="2">The sequence shown here is derived from an EMBL/GenBank/DDBJ whole genome shotgun (WGS) entry which is preliminary data.</text>
</comment>
<reference evidence="3" key="1">
    <citation type="journal article" date="2019" name="Int. J. Syst. Evol. Microbiol.">
        <title>The Global Catalogue of Microorganisms (GCM) 10K type strain sequencing project: providing services to taxonomists for standard genome sequencing and annotation.</title>
        <authorList>
            <consortium name="The Broad Institute Genomics Platform"/>
            <consortium name="The Broad Institute Genome Sequencing Center for Infectious Disease"/>
            <person name="Wu L."/>
            <person name="Ma J."/>
        </authorList>
    </citation>
    <scope>NUCLEOTIDE SEQUENCE [LARGE SCALE GENOMIC DNA]</scope>
    <source>
        <strain evidence="3">JCM 17925</strain>
    </source>
</reference>
<evidence type="ECO:0000313" key="2">
    <source>
        <dbReference type="EMBL" id="GAA4395926.1"/>
    </source>
</evidence>